<name>A0ABV2XRQ4_9ACTN</name>
<dbReference type="Proteomes" id="UP001550603">
    <property type="component" value="Unassembled WGS sequence"/>
</dbReference>
<comment type="caution">
    <text evidence="2">The sequence shown here is derived from an EMBL/GenBank/DDBJ whole genome shotgun (WGS) entry which is preliminary data.</text>
</comment>
<dbReference type="RefSeq" id="WP_359787198.1">
    <property type="nucleotide sequence ID" value="NZ_JBEYBN010000010.1"/>
</dbReference>
<reference evidence="2 3" key="1">
    <citation type="submission" date="2024-06" db="EMBL/GenBank/DDBJ databases">
        <title>The Natural Products Discovery Center: Release of the First 8490 Sequenced Strains for Exploring Actinobacteria Biosynthetic Diversity.</title>
        <authorList>
            <person name="Kalkreuter E."/>
            <person name="Kautsar S.A."/>
            <person name="Yang D."/>
            <person name="Bader C.D."/>
            <person name="Teijaro C.N."/>
            <person name="Fluegel L."/>
            <person name="Davis C.M."/>
            <person name="Simpson J.R."/>
            <person name="Lauterbach L."/>
            <person name="Steele A.D."/>
            <person name="Gui C."/>
            <person name="Meng S."/>
            <person name="Li G."/>
            <person name="Viehrig K."/>
            <person name="Ye F."/>
            <person name="Su P."/>
            <person name="Kiefer A.F."/>
            <person name="Nichols A."/>
            <person name="Cepeda A.J."/>
            <person name="Yan W."/>
            <person name="Fan B."/>
            <person name="Jiang Y."/>
            <person name="Adhikari A."/>
            <person name="Zheng C.-J."/>
            <person name="Schuster L."/>
            <person name="Cowan T.M."/>
            <person name="Smanski M.J."/>
            <person name="Chevrette M.G."/>
            <person name="De Carvalho L.P.S."/>
            <person name="Shen B."/>
        </authorList>
    </citation>
    <scope>NUCLEOTIDE SEQUENCE [LARGE SCALE GENOMIC DNA]</scope>
    <source>
        <strain evidence="2 3">NPDC019583</strain>
    </source>
</reference>
<gene>
    <name evidence="2" type="ORF">ABZ568_09670</name>
</gene>
<protein>
    <submittedName>
        <fullName evidence="2">Uncharacterized protein</fullName>
    </submittedName>
</protein>
<dbReference type="EMBL" id="JBEYBN010000010">
    <property type="protein sequence ID" value="MEU2266688.1"/>
    <property type="molecule type" value="Genomic_DNA"/>
</dbReference>
<evidence type="ECO:0000256" key="1">
    <source>
        <dbReference type="SAM" id="MobiDB-lite"/>
    </source>
</evidence>
<proteinExistence type="predicted"/>
<accession>A0ABV2XRQ4</accession>
<sequence>METSGSVFGLPASVAETLEQQAQNAELDAVLSSVGSLPTEDRSAALALLLQQARDAIGLEEENVAHAVLAVCGDADVSLDGTADTAVETLIPILTNSPHALPDEVLPGCWRLALASARPAAVEMRMIVLRHSAVRDSSATAAMVMRHVEPALAADPGLVQQLVSHRLLGEEEDMADMLAELPPSQAAILMEQVGPHVAKELRALVEKHEEWTNAQDQPAAVPSATPPPVQSHCRAGVGGQARTYLEIGKTTREVHSPASCRSKTSSTGVPWRTLMTSGL</sequence>
<evidence type="ECO:0000313" key="2">
    <source>
        <dbReference type="EMBL" id="MEU2266688.1"/>
    </source>
</evidence>
<feature type="region of interest" description="Disordered" evidence="1">
    <location>
        <begin position="211"/>
        <end position="235"/>
    </location>
</feature>
<organism evidence="2 3">
    <name type="scientific">Streptomyces olindensis</name>
    <dbReference type="NCBI Taxonomy" id="358823"/>
    <lineage>
        <taxon>Bacteria</taxon>
        <taxon>Bacillati</taxon>
        <taxon>Actinomycetota</taxon>
        <taxon>Actinomycetes</taxon>
        <taxon>Kitasatosporales</taxon>
        <taxon>Streptomycetaceae</taxon>
        <taxon>Streptomyces</taxon>
    </lineage>
</organism>
<keyword evidence="3" id="KW-1185">Reference proteome</keyword>
<evidence type="ECO:0000313" key="3">
    <source>
        <dbReference type="Proteomes" id="UP001550603"/>
    </source>
</evidence>